<feature type="transmembrane region" description="Helical" evidence="6">
    <location>
        <begin position="55"/>
        <end position="77"/>
    </location>
</feature>
<protein>
    <submittedName>
        <fullName evidence="8">Desaturase</fullName>
    </submittedName>
</protein>
<dbReference type="Proteomes" id="UP000249590">
    <property type="component" value="Unassembled WGS sequence"/>
</dbReference>
<dbReference type="GO" id="GO:0016020">
    <property type="term" value="C:membrane"/>
    <property type="evidence" value="ECO:0007669"/>
    <property type="project" value="UniProtKB-SubCell"/>
</dbReference>
<keyword evidence="3 6" id="KW-1133">Transmembrane helix</keyword>
<dbReference type="GO" id="GO:0016491">
    <property type="term" value="F:oxidoreductase activity"/>
    <property type="evidence" value="ECO:0007669"/>
    <property type="project" value="InterPro"/>
</dbReference>
<feature type="transmembrane region" description="Helical" evidence="6">
    <location>
        <begin position="12"/>
        <end position="34"/>
    </location>
</feature>
<gene>
    <name evidence="8" type="ORF">DLJ53_22525</name>
</gene>
<dbReference type="InterPro" id="IPR006694">
    <property type="entry name" value="Fatty_acid_hydroxylase"/>
</dbReference>
<dbReference type="GO" id="GO:0005506">
    <property type="term" value="F:iron ion binding"/>
    <property type="evidence" value="ECO:0007669"/>
    <property type="project" value="InterPro"/>
</dbReference>
<dbReference type="RefSeq" id="WP_111349452.1">
    <property type="nucleotide sequence ID" value="NZ_JAIWKD010000006.1"/>
</dbReference>
<comment type="subcellular location">
    <subcellularLocation>
        <location evidence="1">Membrane</location>
    </subcellularLocation>
</comment>
<evidence type="ECO:0000256" key="2">
    <source>
        <dbReference type="ARBA" id="ARBA00022692"/>
    </source>
</evidence>
<evidence type="ECO:0000256" key="3">
    <source>
        <dbReference type="ARBA" id="ARBA00022989"/>
    </source>
</evidence>
<feature type="domain" description="Fatty acid hydroxylase" evidence="7">
    <location>
        <begin position="98"/>
        <end position="229"/>
    </location>
</feature>
<evidence type="ECO:0000256" key="4">
    <source>
        <dbReference type="ARBA" id="ARBA00023136"/>
    </source>
</evidence>
<feature type="region of interest" description="Disordered" evidence="5">
    <location>
        <begin position="245"/>
        <end position="274"/>
    </location>
</feature>
<proteinExistence type="predicted"/>
<evidence type="ECO:0000313" key="9">
    <source>
        <dbReference type="Proteomes" id="UP000249590"/>
    </source>
</evidence>
<dbReference type="GO" id="GO:0008610">
    <property type="term" value="P:lipid biosynthetic process"/>
    <property type="evidence" value="ECO:0007669"/>
    <property type="project" value="InterPro"/>
</dbReference>
<evidence type="ECO:0000313" key="8">
    <source>
        <dbReference type="EMBL" id="RAH99316.1"/>
    </source>
</evidence>
<evidence type="ECO:0000256" key="1">
    <source>
        <dbReference type="ARBA" id="ARBA00004370"/>
    </source>
</evidence>
<dbReference type="OrthoDB" id="9770329at2"/>
<keyword evidence="9" id="KW-1185">Reference proteome</keyword>
<evidence type="ECO:0000256" key="6">
    <source>
        <dbReference type="SAM" id="Phobius"/>
    </source>
</evidence>
<dbReference type="EMBL" id="QHHQ01000005">
    <property type="protein sequence ID" value="RAH99316.1"/>
    <property type="molecule type" value="Genomic_DNA"/>
</dbReference>
<dbReference type="AlphaFoldDB" id="A0A8B2NUJ5"/>
<name>A0A8B2NUJ5_9HYPH</name>
<reference evidence="8 9" key="1">
    <citation type="submission" date="2018-05" db="EMBL/GenBank/DDBJ databases">
        <title>Acuticoccus sediminis sp. nov., isolated from deep-sea sediment of Indian Ocean.</title>
        <authorList>
            <person name="Liu X."/>
            <person name="Lai Q."/>
            <person name="Du Y."/>
            <person name="Sun F."/>
            <person name="Zhang X."/>
            <person name="Wang S."/>
            <person name="Shao Z."/>
        </authorList>
    </citation>
    <scope>NUCLEOTIDE SEQUENCE [LARGE SCALE GENOMIC DNA]</scope>
    <source>
        <strain evidence="8 9">PTG4-2</strain>
    </source>
</reference>
<dbReference type="InterPro" id="IPR050307">
    <property type="entry name" value="Sterol_Desaturase_Related"/>
</dbReference>
<dbReference type="PANTHER" id="PTHR11863">
    <property type="entry name" value="STEROL DESATURASE"/>
    <property type="match status" value="1"/>
</dbReference>
<keyword evidence="4 6" id="KW-0472">Membrane</keyword>
<evidence type="ECO:0000256" key="5">
    <source>
        <dbReference type="SAM" id="MobiDB-lite"/>
    </source>
</evidence>
<comment type="caution">
    <text evidence="8">The sequence shown here is derived from an EMBL/GenBank/DDBJ whole genome shotgun (WGS) entry which is preliminary data.</text>
</comment>
<sequence>MRTVLEFLAVWAAVYATTFGTYLAFGAIFNWYCFRHPERRIQKNRDGLKRRGKEIRQSAWSLLGTCFCLAGGLYAQYRGWTLFAPLELSWWSVPLMAVVSILAYDTWYYWGHRAMHWGPLYKHHQYHHRSVAPTVWSNYSDSMVDALAMQSYYLVAPLILPIPPLVLVGHRVYDHFNGMIGHSGFEFAASKWTRVPSPMVCTLFHDLHHSKFNYNYANFFSFWDRVCGTLHTDYDEGVERWETLPDGGVPMPRARADKRTPGAVAGPVSATPAE</sequence>
<evidence type="ECO:0000259" key="7">
    <source>
        <dbReference type="Pfam" id="PF04116"/>
    </source>
</evidence>
<organism evidence="8 9">
    <name type="scientific">Acuticoccus sediminis</name>
    <dbReference type="NCBI Taxonomy" id="2184697"/>
    <lineage>
        <taxon>Bacteria</taxon>
        <taxon>Pseudomonadati</taxon>
        <taxon>Pseudomonadota</taxon>
        <taxon>Alphaproteobacteria</taxon>
        <taxon>Hyphomicrobiales</taxon>
        <taxon>Amorphaceae</taxon>
        <taxon>Acuticoccus</taxon>
    </lineage>
</organism>
<accession>A0A8B2NUJ5</accession>
<dbReference type="Pfam" id="PF04116">
    <property type="entry name" value="FA_hydroxylase"/>
    <property type="match status" value="1"/>
</dbReference>
<keyword evidence="2 6" id="KW-0812">Transmembrane</keyword>
<feature type="transmembrane region" description="Helical" evidence="6">
    <location>
        <begin position="89"/>
        <end position="110"/>
    </location>
</feature>